<protein>
    <submittedName>
        <fullName evidence="2">Uncharacterized protein</fullName>
    </submittedName>
</protein>
<gene>
    <name evidence="2" type="ORF">GCU56_01415</name>
</gene>
<dbReference type="Proteomes" id="UP000470246">
    <property type="component" value="Unassembled WGS sequence"/>
</dbReference>
<dbReference type="RefSeq" id="WP_163479710.1">
    <property type="nucleotide sequence ID" value="NZ_JAAGWF010000002.1"/>
</dbReference>
<proteinExistence type="predicted"/>
<feature type="region of interest" description="Disordered" evidence="1">
    <location>
        <begin position="42"/>
        <end position="72"/>
    </location>
</feature>
<sequence length="180" mass="18420">MDTRAVVQPPSEVVVSPTSPRRGTPCRASLAGAVAVVLLTACGDGGDPDTPSSAAGDAPETGTTETAAPSGGADFCARAAELDTRIDAALSDADAEGDDPSVPDAFRQIAEELRAIDPPGTIRSDWEALASGLDRMADAFADFDITDSESFQALDDAEGDLSTAGSNVETYLRDECGIEP</sequence>
<feature type="region of interest" description="Disordered" evidence="1">
    <location>
        <begin position="1"/>
        <end position="25"/>
    </location>
</feature>
<name>A0A7K3VWT5_9ACTN</name>
<dbReference type="EMBL" id="JAAGWF010000002">
    <property type="protein sequence ID" value="NEK56533.1"/>
    <property type="molecule type" value="Genomic_DNA"/>
</dbReference>
<feature type="compositionally biased region" description="Low complexity" evidence="1">
    <location>
        <begin position="1"/>
        <end position="20"/>
    </location>
</feature>
<comment type="caution">
    <text evidence="2">The sequence shown here is derived from an EMBL/GenBank/DDBJ whole genome shotgun (WGS) entry which is preliminary data.</text>
</comment>
<evidence type="ECO:0000313" key="2">
    <source>
        <dbReference type="EMBL" id="NEK56533.1"/>
    </source>
</evidence>
<keyword evidence="3" id="KW-1185">Reference proteome</keyword>
<dbReference type="AlphaFoldDB" id="A0A7K3VWT5"/>
<accession>A0A7K3VWT5</accession>
<reference evidence="2 3" key="1">
    <citation type="submission" date="2020-02" db="EMBL/GenBank/DDBJ databases">
        <title>Geodermatophilus sabuli CPCC 205279 I12A-02694.</title>
        <authorList>
            <person name="Jiang Z."/>
        </authorList>
    </citation>
    <scope>NUCLEOTIDE SEQUENCE [LARGE SCALE GENOMIC DNA]</scope>
    <source>
        <strain evidence="2 3">I12A-02694</strain>
    </source>
</reference>
<organism evidence="2 3">
    <name type="scientific">Geodermatophilus sabuli</name>
    <dbReference type="NCBI Taxonomy" id="1564158"/>
    <lineage>
        <taxon>Bacteria</taxon>
        <taxon>Bacillati</taxon>
        <taxon>Actinomycetota</taxon>
        <taxon>Actinomycetes</taxon>
        <taxon>Geodermatophilales</taxon>
        <taxon>Geodermatophilaceae</taxon>
        <taxon>Geodermatophilus</taxon>
    </lineage>
</organism>
<evidence type="ECO:0000313" key="3">
    <source>
        <dbReference type="Proteomes" id="UP000470246"/>
    </source>
</evidence>
<feature type="compositionally biased region" description="Low complexity" evidence="1">
    <location>
        <begin position="54"/>
        <end position="72"/>
    </location>
</feature>
<evidence type="ECO:0000256" key="1">
    <source>
        <dbReference type="SAM" id="MobiDB-lite"/>
    </source>
</evidence>